<name>A0A8H7KAY2_BIOOC</name>
<dbReference type="AlphaFoldDB" id="A0A8H7KAY2"/>
<protein>
    <submittedName>
        <fullName evidence="2">Uncharacterized protein</fullName>
    </submittedName>
</protein>
<evidence type="ECO:0000256" key="1">
    <source>
        <dbReference type="SAM" id="MobiDB-lite"/>
    </source>
</evidence>
<proteinExistence type="predicted"/>
<evidence type="ECO:0000313" key="3">
    <source>
        <dbReference type="Proteomes" id="UP000616885"/>
    </source>
</evidence>
<evidence type="ECO:0000313" key="2">
    <source>
        <dbReference type="EMBL" id="KAF9747136.1"/>
    </source>
</evidence>
<comment type="caution">
    <text evidence="2">The sequence shown here is derived from an EMBL/GenBank/DDBJ whole genome shotgun (WGS) entry which is preliminary data.</text>
</comment>
<organism evidence="2 3">
    <name type="scientific">Bionectria ochroleuca</name>
    <name type="common">Gliocladium roseum</name>
    <dbReference type="NCBI Taxonomy" id="29856"/>
    <lineage>
        <taxon>Eukaryota</taxon>
        <taxon>Fungi</taxon>
        <taxon>Dikarya</taxon>
        <taxon>Ascomycota</taxon>
        <taxon>Pezizomycotina</taxon>
        <taxon>Sordariomycetes</taxon>
        <taxon>Hypocreomycetidae</taxon>
        <taxon>Hypocreales</taxon>
        <taxon>Bionectriaceae</taxon>
        <taxon>Clonostachys</taxon>
    </lineage>
</organism>
<sequence>MEALGASCITLLEVSLKTLGFVRQISEVQEDFANLREEIITINTLTQDLQYLPVLFPRNPSSPKVAEPRSIFRAATQLRQIKDDLENIAAYCAVDPNNGAASLARKRKWVLKQNRISKLLVKARDAKENFQVAVNLHLATVFSLQSMAEKISHSEGTSMMPSPRGVRKFPTGSLNSQVVAYTVDNHQDATKLKTQKKTSTSITVSGEPPTALAPSPGRGSVLIPQPKTLSSNLGLQAETPAVPVNLKQHALRHANVDLFYADTAIPGQPSYSYFSEQ</sequence>
<feature type="region of interest" description="Disordered" evidence="1">
    <location>
        <begin position="190"/>
        <end position="219"/>
    </location>
</feature>
<dbReference type="EMBL" id="JADCTT010000010">
    <property type="protein sequence ID" value="KAF9747136.1"/>
    <property type="molecule type" value="Genomic_DNA"/>
</dbReference>
<gene>
    <name evidence="2" type="ORF">IM811_002470</name>
</gene>
<accession>A0A8H7KAY2</accession>
<reference evidence="2" key="1">
    <citation type="submission" date="2020-10" db="EMBL/GenBank/DDBJ databases">
        <title>High-Quality Genome Resource of Clonostachys rosea strain S41 by Oxford Nanopore Long-Read Sequencing.</title>
        <authorList>
            <person name="Wang H."/>
        </authorList>
    </citation>
    <scope>NUCLEOTIDE SEQUENCE</scope>
    <source>
        <strain evidence="2">S41</strain>
    </source>
</reference>
<dbReference type="Proteomes" id="UP000616885">
    <property type="component" value="Unassembled WGS sequence"/>
</dbReference>